<dbReference type="EMBL" id="FNND01000004">
    <property type="protein sequence ID" value="SDW82331.1"/>
    <property type="molecule type" value="Genomic_DNA"/>
</dbReference>
<organism evidence="1 2">
    <name type="scientific">Capnocytophaga granulosa</name>
    <dbReference type="NCBI Taxonomy" id="45242"/>
    <lineage>
        <taxon>Bacteria</taxon>
        <taxon>Pseudomonadati</taxon>
        <taxon>Bacteroidota</taxon>
        <taxon>Flavobacteriia</taxon>
        <taxon>Flavobacteriales</taxon>
        <taxon>Flavobacteriaceae</taxon>
        <taxon>Capnocytophaga</taxon>
    </lineage>
</organism>
<name>A0A1H2WP12_9FLAO</name>
<reference evidence="1 2" key="1">
    <citation type="submission" date="2016-10" db="EMBL/GenBank/DDBJ databases">
        <authorList>
            <person name="Varghese N."/>
            <person name="Submissions S."/>
        </authorList>
    </citation>
    <scope>NUCLEOTIDE SEQUENCE [LARGE SCALE GENOMIC DNA]</scope>
    <source>
        <strain evidence="1 2">DSM 11449</strain>
    </source>
</reference>
<accession>A0A1H2WP12</accession>
<comment type="caution">
    <text evidence="1">The sequence shown here is derived from an EMBL/GenBank/DDBJ whole genome shotgun (WGS) entry which is preliminary data.</text>
</comment>
<evidence type="ECO:0000313" key="1">
    <source>
        <dbReference type="EMBL" id="SDW82331.1"/>
    </source>
</evidence>
<sequence length="47" mass="5519">MEKNYGNVSDVLLKFQQLANQYNIKELNLYFPLPIIEKSILKGYNTL</sequence>
<protein>
    <submittedName>
        <fullName evidence="1">Uncharacterized protein</fullName>
    </submittedName>
</protein>
<gene>
    <name evidence="1" type="ORF">SAMN05444420_104157</name>
</gene>
<keyword evidence="2" id="KW-1185">Reference proteome</keyword>
<evidence type="ECO:0000313" key="2">
    <source>
        <dbReference type="Proteomes" id="UP000182771"/>
    </source>
</evidence>
<dbReference type="Proteomes" id="UP000182771">
    <property type="component" value="Unassembled WGS sequence"/>
</dbReference>
<proteinExistence type="predicted"/>
<dbReference type="AlphaFoldDB" id="A0A1H2WP12"/>